<dbReference type="GO" id="GO:0004029">
    <property type="term" value="F:aldehyde dehydrogenase (NAD+) activity"/>
    <property type="evidence" value="ECO:0007669"/>
    <property type="project" value="TreeGrafter"/>
</dbReference>
<keyword evidence="1" id="KW-0830">Ubiquinone</keyword>
<dbReference type="InterPro" id="IPR051783">
    <property type="entry name" value="NAD(P)-dependent_oxidoreduct"/>
</dbReference>
<proteinExistence type="predicted"/>
<comment type="caution">
    <text evidence="1">The sequence shown here is derived from an EMBL/GenBank/DDBJ whole genome shotgun (WGS) entry which is preliminary data.</text>
</comment>
<dbReference type="Gene3D" id="3.40.50.720">
    <property type="entry name" value="NAD(P)-binding Rossmann-like Domain"/>
    <property type="match status" value="1"/>
</dbReference>
<protein>
    <submittedName>
        <fullName evidence="1">NADH-ubiquinone oxidoreductase</fullName>
    </submittedName>
</protein>
<name>A0A4V6P650_9PROT</name>
<dbReference type="EMBL" id="SKBM01000001">
    <property type="protein sequence ID" value="TCZ66660.1"/>
    <property type="molecule type" value="Genomic_DNA"/>
</dbReference>
<dbReference type="RefSeq" id="WP_132283631.1">
    <property type="nucleotide sequence ID" value="NZ_SKBM01000001.1"/>
</dbReference>
<sequence length="282" mass="29342">MIAVIGASGRAGAALCRALAEAGRPFRPVVRDAGRWAATGLPQAPVLAELGDAEGLAAALRGAGTVVSCAHARWAPAILAASDPGAKLVLLGSTRRFSAFPDAHGNNVRAGEAAFLASGRPGVMLHPTMVYGAPTESNVRRLAALLRRLPVAPLPGGGGALVQPIHISDLVRCLLAAIDRRWDGPGTLVVAGPEAVPYRDFLAEVARAAGCRPPPVLPVPAGLLRALAPLTRWLPLLPEVTAAEIRRLTEDRAFDIGPMRRLLGVDPMPLRQGLRLTFGESG</sequence>
<dbReference type="AlphaFoldDB" id="A0A4V6P650"/>
<dbReference type="OrthoDB" id="9811425at2"/>
<dbReference type="GO" id="GO:0005737">
    <property type="term" value="C:cytoplasm"/>
    <property type="evidence" value="ECO:0007669"/>
    <property type="project" value="TreeGrafter"/>
</dbReference>
<dbReference type="PANTHER" id="PTHR48079">
    <property type="entry name" value="PROTEIN YEEZ"/>
    <property type="match status" value="1"/>
</dbReference>
<evidence type="ECO:0000313" key="2">
    <source>
        <dbReference type="Proteomes" id="UP000295023"/>
    </source>
</evidence>
<keyword evidence="2" id="KW-1185">Reference proteome</keyword>
<evidence type="ECO:0000313" key="1">
    <source>
        <dbReference type="EMBL" id="TCZ66660.1"/>
    </source>
</evidence>
<dbReference type="PANTHER" id="PTHR48079:SF6">
    <property type="entry name" value="NAD(P)-BINDING DOMAIN-CONTAINING PROTEIN-RELATED"/>
    <property type="match status" value="1"/>
</dbReference>
<reference evidence="1 2" key="1">
    <citation type="submission" date="2019-03" db="EMBL/GenBank/DDBJ databases">
        <title>Paracraurococcus aquatilis NE82 genome sequence.</title>
        <authorList>
            <person name="Zhao Y."/>
            <person name="Du Z."/>
        </authorList>
    </citation>
    <scope>NUCLEOTIDE SEQUENCE [LARGE SCALE GENOMIC DNA]</scope>
    <source>
        <strain evidence="1 2">NE82</strain>
    </source>
</reference>
<dbReference type="SUPFAM" id="SSF51735">
    <property type="entry name" value="NAD(P)-binding Rossmann-fold domains"/>
    <property type="match status" value="1"/>
</dbReference>
<dbReference type="Proteomes" id="UP000295023">
    <property type="component" value="Unassembled WGS sequence"/>
</dbReference>
<dbReference type="InterPro" id="IPR036291">
    <property type="entry name" value="NAD(P)-bd_dom_sf"/>
</dbReference>
<accession>A0A4V6P650</accession>
<organism evidence="1 2">
    <name type="scientific">Roseicella aquatilis</name>
    <dbReference type="NCBI Taxonomy" id="2527868"/>
    <lineage>
        <taxon>Bacteria</taxon>
        <taxon>Pseudomonadati</taxon>
        <taxon>Pseudomonadota</taxon>
        <taxon>Alphaproteobacteria</taxon>
        <taxon>Acetobacterales</taxon>
        <taxon>Roseomonadaceae</taxon>
        <taxon>Roseicella</taxon>
    </lineage>
</organism>
<gene>
    <name evidence="1" type="ORF">EXY23_00665</name>
</gene>